<dbReference type="STRING" id="154538.A0A1M2VWS7"/>
<feature type="region of interest" description="Disordered" evidence="1">
    <location>
        <begin position="807"/>
        <end position="843"/>
    </location>
</feature>
<feature type="region of interest" description="Disordered" evidence="1">
    <location>
        <begin position="381"/>
        <end position="417"/>
    </location>
</feature>
<accession>A0A1M2VWS7</accession>
<feature type="compositionally biased region" description="Basic and acidic residues" evidence="1">
    <location>
        <begin position="222"/>
        <end position="232"/>
    </location>
</feature>
<evidence type="ECO:0000256" key="1">
    <source>
        <dbReference type="SAM" id="MobiDB-lite"/>
    </source>
</evidence>
<evidence type="ECO:0000313" key="3">
    <source>
        <dbReference type="Proteomes" id="UP000184267"/>
    </source>
</evidence>
<feature type="compositionally biased region" description="Polar residues" evidence="1">
    <location>
        <begin position="40"/>
        <end position="53"/>
    </location>
</feature>
<dbReference type="AlphaFoldDB" id="A0A1M2VWS7"/>
<dbReference type="Proteomes" id="UP000184267">
    <property type="component" value="Unassembled WGS sequence"/>
</dbReference>
<feature type="region of interest" description="Disordered" evidence="1">
    <location>
        <begin position="1"/>
        <end position="154"/>
    </location>
</feature>
<feature type="compositionally biased region" description="Polar residues" evidence="1">
    <location>
        <begin position="1"/>
        <end position="25"/>
    </location>
</feature>
<organism evidence="2 3">
    <name type="scientific">Trametes pubescens</name>
    <name type="common">White-rot fungus</name>
    <dbReference type="NCBI Taxonomy" id="154538"/>
    <lineage>
        <taxon>Eukaryota</taxon>
        <taxon>Fungi</taxon>
        <taxon>Dikarya</taxon>
        <taxon>Basidiomycota</taxon>
        <taxon>Agaricomycotina</taxon>
        <taxon>Agaricomycetes</taxon>
        <taxon>Polyporales</taxon>
        <taxon>Polyporaceae</taxon>
        <taxon>Trametes</taxon>
    </lineage>
</organism>
<feature type="compositionally biased region" description="Low complexity" evidence="1">
    <location>
        <begin position="807"/>
        <end position="817"/>
    </location>
</feature>
<protein>
    <submittedName>
        <fullName evidence="2">Uncharacterized protein</fullName>
    </submittedName>
</protein>
<comment type="caution">
    <text evidence="2">The sequence shown here is derived from an EMBL/GenBank/DDBJ whole genome shotgun (WGS) entry which is preliminary data.</text>
</comment>
<dbReference type="EMBL" id="MNAD01000537">
    <property type="protein sequence ID" value="OJT12033.1"/>
    <property type="molecule type" value="Genomic_DNA"/>
</dbReference>
<gene>
    <name evidence="2" type="ORF">TRAPUB_11406</name>
</gene>
<feature type="compositionally biased region" description="Gly residues" evidence="1">
    <location>
        <begin position="818"/>
        <end position="836"/>
    </location>
</feature>
<proteinExistence type="predicted"/>
<reference evidence="2 3" key="1">
    <citation type="submission" date="2016-10" db="EMBL/GenBank/DDBJ databases">
        <title>Genome sequence of the basidiomycete white-rot fungus Trametes pubescens.</title>
        <authorList>
            <person name="Makela M.R."/>
            <person name="Granchi Z."/>
            <person name="Peng M."/>
            <person name="De Vries R.P."/>
            <person name="Grigoriev I."/>
            <person name="Riley R."/>
            <person name="Hilden K."/>
        </authorList>
    </citation>
    <scope>NUCLEOTIDE SEQUENCE [LARGE SCALE GENOMIC DNA]</scope>
    <source>
        <strain evidence="2 3">FBCC735</strain>
    </source>
</reference>
<name>A0A1M2VWS7_TRAPU</name>
<feature type="compositionally biased region" description="Basic and acidic residues" evidence="1">
    <location>
        <begin position="72"/>
        <end position="81"/>
    </location>
</feature>
<keyword evidence="3" id="KW-1185">Reference proteome</keyword>
<sequence>MSAQPNNMPTTPTREVGRRTTSGRDSPSYAEVVASPRSPTPTRLKTVQKPVNQTKERALEVRVPVPAKQAVKARDIAKARAEPPLTKAGSEVGQRTVSPPTPSPAPKQALRLTGPAVGAQQTVPNPPLEASGSPYATSVDSSDYRDSKYPSPTLTDWRNLSVHGNDSMTTENVKDVIGESCADGDQIEDAVTDRIDRYGRKLPGYDEVQAQLMEHARKRQRVERSPSPDPKPRVISVKFRKYRALPPPGTKKSTHTSGRVKQWLNTAELPEPVPVAPTGSGKGKGRQTDEPDAPRGSSRGPPRAPSPHLRDEDYLGPAEHTSHYPPAARDDMEVDAAALTAALQGVRGRDSETQRQPQEYVFIQEHPGKAAPTPMQRFAFGSFDRADTSPPPETPVAGPSNGAGRAQPGQPPRGANKAHATIVLPSVLGVKSAGPGTPVRALPGQNAQGGWFTGAPPTPAWNGGPAATPGFGAQRVLPVLPSRKEYHLTAAPDGGFPEIHHPYPESLIADLEPDRVINMWGRKEEEVLLLFIHNMGTPKAGQSRPLTEEVTNLVNDRTGEEGFVVVAPQPVWTPTGRVIGAPKTWAIYGLKSENVTLLVELGTASSDRITAHFFRRILYIPKCLYTAQGYCHNTGNDIQETIRSAFNKGPIYDSILSLVQGNPEYDHLQPHEAATLVVASLVIRVDVIGNQNLQAVIFCDTPTASADLWRQWRQWLMDIPFRSLVNPPSYAKPIETCPGCHSADHTAHMCRFPLIQGWNAPPPGSGMYGRHQMAGNGAANQASYVHQPALPHAPLLHAPQHVPLPGWAAQQQQQPWAGGQGNRGGRGRGGNGFRGARGGRGRG</sequence>
<feature type="compositionally biased region" description="Polar residues" evidence="1">
    <location>
        <begin position="255"/>
        <end position="265"/>
    </location>
</feature>
<evidence type="ECO:0000313" key="2">
    <source>
        <dbReference type="EMBL" id="OJT12033.1"/>
    </source>
</evidence>
<dbReference type="OrthoDB" id="2758679at2759"/>
<feature type="region of interest" description="Disordered" evidence="1">
    <location>
        <begin position="210"/>
        <end position="330"/>
    </location>
</feature>